<sequence length="283" mass="30743">MRRCFAKSQSVLNCRKSLRESWRPEMAQRIEISIENHIAVMTIRRPEKLNAFDIELLQELSAACDHVEADSSVRVAILTGEGKAFCAGGDIKAWGGLEPQEFGHAWVRYGHRVFERLATLRMPLIAAMNGHALGGGLELAGAADIRIVEKQAKIGLPETSLGMVPGWSGTQRLVRRFGAQIVRRMVLGGEMFTAEEALSHGLVDHVVETGAALQAAKDYAARVAKRGPAALEISKLMLSVANGEDNGTAVEALGSILVAKTGDLKEGVRSFAEKREANFEGKW</sequence>
<dbReference type="EMBL" id="ACQA01000001">
    <property type="protein sequence ID" value="EEQ96923.1"/>
    <property type="molecule type" value="Genomic_DNA"/>
</dbReference>
<dbReference type="SUPFAM" id="SSF52096">
    <property type="entry name" value="ClpP/crotonase"/>
    <property type="match status" value="1"/>
</dbReference>
<dbReference type="HOGENOM" id="CLU_009834_7_6_5"/>
<dbReference type="Gene3D" id="3.90.226.10">
    <property type="entry name" value="2-enoyl-CoA Hydratase, Chain A, domain 1"/>
    <property type="match status" value="1"/>
</dbReference>
<dbReference type="InterPro" id="IPR014748">
    <property type="entry name" value="Enoyl-CoA_hydra_C"/>
</dbReference>
<proteinExistence type="inferred from homology"/>
<dbReference type="InterPro" id="IPR001753">
    <property type="entry name" value="Enoyl-CoA_hydra/iso"/>
</dbReference>
<dbReference type="AlphaFoldDB" id="C4WKI8"/>
<accession>C4WKI8</accession>
<protein>
    <submittedName>
        <fullName evidence="3">Enoyl-CoA hydratase/isomerase</fullName>
    </submittedName>
</protein>
<dbReference type="FunFam" id="3.90.226.10:FF:000009">
    <property type="entry name" value="Carnitinyl-CoA dehydratase"/>
    <property type="match status" value="1"/>
</dbReference>
<dbReference type="Proteomes" id="UP000004386">
    <property type="component" value="Unassembled WGS sequence"/>
</dbReference>
<reference evidence="3 4" key="1">
    <citation type="submission" date="2009-05" db="EMBL/GenBank/DDBJ databases">
        <authorList>
            <person name="Setubal J.C."/>
            <person name="Boyle S."/>
            <person name="Crasta O.R."/>
            <person name="Gillespie J.J."/>
            <person name="Kenyon R.W."/>
            <person name="Lu J."/>
            <person name="Mane S."/>
            <person name="Nagrani S."/>
            <person name="Shallom J.M."/>
            <person name="Shallom S."/>
            <person name="Shukla M."/>
            <person name="Snyder E.E."/>
            <person name="Sobral B.W."/>
            <person name="Wattam A.R."/>
            <person name="Will R."/>
            <person name="Williams K."/>
            <person name="Yoo H."/>
            <person name="Munk C."/>
            <person name="Tapia R."/>
            <person name="Green L."/>
            <person name="Rogers Y."/>
            <person name="Detter J.C."/>
            <person name="Bruce D."/>
            <person name="Brettin T.S."/>
            <person name="Tsolis R."/>
        </authorList>
    </citation>
    <scope>NUCLEOTIDE SEQUENCE [LARGE SCALE GENOMIC DNA]</scope>
    <source>
        <strain evidence="3 4">LMG 3301</strain>
    </source>
</reference>
<organism evidence="3 4">
    <name type="scientific">Brucella intermedia LMG 3301</name>
    <dbReference type="NCBI Taxonomy" id="641118"/>
    <lineage>
        <taxon>Bacteria</taxon>
        <taxon>Pseudomonadati</taxon>
        <taxon>Pseudomonadota</taxon>
        <taxon>Alphaproteobacteria</taxon>
        <taxon>Hyphomicrobiales</taxon>
        <taxon>Brucellaceae</taxon>
        <taxon>Brucella/Ochrobactrum group</taxon>
        <taxon>Brucella</taxon>
    </lineage>
</organism>
<dbReference type="Pfam" id="PF00378">
    <property type="entry name" value="ECH_1"/>
    <property type="match status" value="1"/>
</dbReference>
<comment type="caution">
    <text evidence="3">The sequence shown here is derived from an EMBL/GenBank/DDBJ whole genome shotgun (WGS) entry which is preliminary data.</text>
</comment>
<name>C4WKI8_9HYPH</name>
<keyword evidence="2" id="KW-0456">Lyase</keyword>
<dbReference type="Gene3D" id="1.10.12.10">
    <property type="entry name" value="Lyase 2-enoyl-coa Hydratase, Chain A, domain 2"/>
    <property type="match status" value="1"/>
</dbReference>
<dbReference type="GO" id="GO:0006635">
    <property type="term" value="P:fatty acid beta-oxidation"/>
    <property type="evidence" value="ECO:0007669"/>
    <property type="project" value="TreeGrafter"/>
</dbReference>
<keyword evidence="3" id="KW-0413">Isomerase</keyword>
<gene>
    <name evidence="3" type="ORF">OINT_1002400</name>
</gene>
<evidence type="ECO:0000256" key="2">
    <source>
        <dbReference type="ARBA" id="ARBA00023239"/>
    </source>
</evidence>
<dbReference type="InterPro" id="IPR029045">
    <property type="entry name" value="ClpP/crotonase-like_dom_sf"/>
</dbReference>
<evidence type="ECO:0000313" key="3">
    <source>
        <dbReference type="EMBL" id="EEQ96923.1"/>
    </source>
</evidence>
<dbReference type="CDD" id="cd06558">
    <property type="entry name" value="crotonase-like"/>
    <property type="match status" value="1"/>
</dbReference>
<dbReference type="PANTHER" id="PTHR11941:SF54">
    <property type="entry name" value="ENOYL-COA HYDRATASE, MITOCHONDRIAL"/>
    <property type="match status" value="1"/>
</dbReference>
<evidence type="ECO:0000256" key="1">
    <source>
        <dbReference type="ARBA" id="ARBA00005254"/>
    </source>
</evidence>
<comment type="similarity">
    <text evidence="1">Belongs to the enoyl-CoA hydratase/isomerase family.</text>
</comment>
<evidence type="ECO:0000313" key="4">
    <source>
        <dbReference type="Proteomes" id="UP000004386"/>
    </source>
</evidence>
<dbReference type="PANTHER" id="PTHR11941">
    <property type="entry name" value="ENOYL-COA HYDRATASE-RELATED"/>
    <property type="match status" value="1"/>
</dbReference>
<dbReference type="GO" id="GO:0016853">
    <property type="term" value="F:isomerase activity"/>
    <property type="evidence" value="ECO:0007669"/>
    <property type="project" value="UniProtKB-KW"/>
</dbReference>
<dbReference type="GO" id="GO:0016829">
    <property type="term" value="F:lyase activity"/>
    <property type="evidence" value="ECO:0007669"/>
    <property type="project" value="UniProtKB-KW"/>
</dbReference>